<dbReference type="EMBL" id="JACHEG010000003">
    <property type="protein sequence ID" value="MBB6163425.1"/>
    <property type="molecule type" value="Genomic_DNA"/>
</dbReference>
<keyword evidence="1" id="KW-0812">Transmembrane</keyword>
<name>A0A7W9Y7J1_9HYPH</name>
<accession>A0A7W9Y7J1</accession>
<organism evidence="2 3">
    <name type="scientific">Rhizobium wenxiniae</name>
    <dbReference type="NCBI Taxonomy" id="1737357"/>
    <lineage>
        <taxon>Bacteria</taxon>
        <taxon>Pseudomonadati</taxon>
        <taxon>Pseudomonadota</taxon>
        <taxon>Alphaproteobacteria</taxon>
        <taxon>Hyphomicrobiales</taxon>
        <taxon>Rhizobiaceae</taxon>
        <taxon>Rhizobium/Agrobacterium group</taxon>
        <taxon>Rhizobium</taxon>
    </lineage>
</organism>
<dbReference type="SUPFAM" id="SSF48452">
    <property type="entry name" value="TPR-like"/>
    <property type="match status" value="1"/>
</dbReference>
<evidence type="ECO:0000256" key="1">
    <source>
        <dbReference type="SAM" id="Phobius"/>
    </source>
</evidence>
<protein>
    <submittedName>
        <fullName evidence="2">TolB-like protein</fullName>
    </submittedName>
</protein>
<proteinExistence type="predicted"/>
<evidence type="ECO:0000313" key="2">
    <source>
        <dbReference type="EMBL" id="MBB6163425.1"/>
    </source>
</evidence>
<sequence length="600" mass="65724">MAGSRVEQCTFKVRGGAMEDARSREPNFLEPCAEEVNTQLERILACERVNLPERARKFLRFVVSETLAGRSMYLKAYTIADVVFGRRNFDAQSDPAVRIEAGRIRRELERYYLMAGPREPVIITIPKGGYVPTFERGASFVEENPDGPLAVTPSSVTVPAPDPLVDLPSPGNRLIVSRLVIAGLTAGAVLAGLTFFLHDMRKPLLNNSDGRASIAVDLFDYPVDDRDLSKISQGTTDELIAKLVRFKEIVVIDAAADEGKPSNARYLLEGNLRKHQDIIRSSVRLVRQSDNAVIWASNYDTDLSIQSVLEAETAVAERIATAVAQPFGVIFSPDVAATGGWEAYDCALSYYSYRRMMTKAALATSQQCLTALIQKYPKDATSLAMLSLTNLDQVRFAYKLGIVPPKEALERASELANRAFAIDSQNARVLQALMLSYFFSNDVPAALEAGAASYALNPNDTEVAGEYGLRLSMSGKWDTGCDLVSKAVSHGAGPAGYYEVGMALCAFMRGDLQAAELWSRMSDLTYNPMHRMVLASILGASGKTIQARKELDWLNANAQNLMPNIKREVKTRLARPEDQDKVFAGLRAAGLALTEDPISN</sequence>
<dbReference type="InterPro" id="IPR011990">
    <property type="entry name" value="TPR-like_helical_dom_sf"/>
</dbReference>
<keyword evidence="1" id="KW-1133">Transmembrane helix</keyword>
<dbReference type="Gene3D" id="1.25.40.10">
    <property type="entry name" value="Tetratricopeptide repeat domain"/>
    <property type="match status" value="1"/>
</dbReference>
<evidence type="ECO:0000313" key="3">
    <source>
        <dbReference type="Proteomes" id="UP000547879"/>
    </source>
</evidence>
<reference evidence="2 3" key="1">
    <citation type="submission" date="2020-08" db="EMBL/GenBank/DDBJ databases">
        <title>Genomic Encyclopedia of Type Strains, Phase IV (KMG-IV): sequencing the most valuable type-strain genomes for metagenomic binning, comparative biology and taxonomic classification.</title>
        <authorList>
            <person name="Goeker M."/>
        </authorList>
    </citation>
    <scope>NUCLEOTIDE SEQUENCE [LARGE SCALE GENOMIC DNA]</scope>
    <source>
        <strain evidence="2 3">DSM 100734</strain>
    </source>
</reference>
<feature type="transmembrane region" description="Helical" evidence="1">
    <location>
        <begin position="175"/>
        <end position="197"/>
    </location>
</feature>
<keyword evidence="3" id="KW-1185">Reference proteome</keyword>
<comment type="caution">
    <text evidence="2">The sequence shown here is derived from an EMBL/GenBank/DDBJ whole genome shotgun (WGS) entry which is preliminary data.</text>
</comment>
<dbReference type="AlphaFoldDB" id="A0A7W9Y7J1"/>
<dbReference type="Proteomes" id="UP000547879">
    <property type="component" value="Unassembled WGS sequence"/>
</dbReference>
<gene>
    <name evidence="2" type="ORF">HNQ72_003265</name>
</gene>
<keyword evidence="1" id="KW-0472">Membrane</keyword>